<feature type="domain" description="Transposable element P transposase-like RNase H C-terminal" evidence="3">
    <location>
        <begin position="267"/>
        <end position="297"/>
    </location>
</feature>
<feature type="non-terminal residue" evidence="4">
    <location>
        <position position="1"/>
    </location>
</feature>
<dbReference type="PANTHER" id="PTHR47577">
    <property type="entry name" value="THAP DOMAIN-CONTAINING PROTEIN 6"/>
    <property type="match status" value="1"/>
</dbReference>
<dbReference type="AlphaFoldDB" id="A0A4Y2VT67"/>
<protein>
    <submittedName>
        <fullName evidence="4">Transposable element P transposase</fullName>
    </submittedName>
</protein>
<organism evidence="4 5">
    <name type="scientific">Araneus ventricosus</name>
    <name type="common">Orbweaver spider</name>
    <name type="synonym">Epeira ventricosa</name>
    <dbReference type="NCBI Taxonomy" id="182803"/>
    <lineage>
        <taxon>Eukaryota</taxon>
        <taxon>Metazoa</taxon>
        <taxon>Ecdysozoa</taxon>
        <taxon>Arthropoda</taxon>
        <taxon>Chelicerata</taxon>
        <taxon>Arachnida</taxon>
        <taxon>Araneae</taxon>
        <taxon>Araneomorphae</taxon>
        <taxon>Entelegynae</taxon>
        <taxon>Araneoidea</taxon>
        <taxon>Araneidae</taxon>
        <taxon>Araneus</taxon>
    </lineage>
</organism>
<dbReference type="PANTHER" id="PTHR47577:SF2">
    <property type="entry name" value="THAP DOMAIN CONTAINING 9"/>
    <property type="match status" value="1"/>
</dbReference>
<feature type="domain" description="Transposable element P transposase-like RNase H" evidence="1">
    <location>
        <begin position="2"/>
        <end position="51"/>
    </location>
</feature>
<keyword evidence="5" id="KW-1185">Reference proteome</keyword>
<sequence length="504" mass="57661">ILGYHFTSSSEVYSLQELIHEAIDILQSCELEVVSIVCDQGPNNQGLFRELKVTKDAPFFFHNSKKIFAMYDPPHLLKSVRNNLKNHGIFFEDKVASVKLRTCFADWSHIQKLYELDSKKKICACRKLTKRHIEVSGLKKMNVKLAAQVLSHSVAAALNLYVGKENFDSKASETAQFVYNMDKIFDSVNARSRKHEKKEMCAATGNSGHLELWKEKIAWIEKWHIRSSKTGRKIYAACKIGWLITLKAFIGISEYLLQKIKFIITSRFSQDALENTFSSIRRRGGFRDNPDCNEFRHTIQKVIITNFLKQSSNKNCQDDDAYSLIDFSCFNKKELLDIISSEDSATESEQHDEDSLHLNTLDSVEENVLSYISGYLAKKYLSLNDCIECEKLMMVDGFFPSDGLFITAFLEMSEREFTQYTINSAFHFYSIADRCIACDTSFHPVYSSYANMRYALNVKIYIPKSDWAYLPEDTLKVKGKLTIAGHKINSIMNTLPALPAPPVE</sequence>
<dbReference type="Proteomes" id="UP000499080">
    <property type="component" value="Unassembled WGS sequence"/>
</dbReference>
<evidence type="ECO:0000313" key="5">
    <source>
        <dbReference type="Proteomes" id="UP000499080"/>
    </source>
</evidence>
<name>A0A4Y2VT67_ARAVE</name>
<evidence type="ECO:0000313" key="4">
    <source>
        <dbReference type="EMBL" id="GBO27424.1"/>
    </source>
</evidence>
<dbReference type="InterPro" id="IPR048365">
    <property type="entry name" value="TNP-like_RNaseH_N"/>
</dbReference>
<reference evidence="4 5" key="1">
    <citation type="journal article" date="2019" name="Sci. Rep.">
        <title>Orb-weaving spider Araneus ventricosus genome elucidates the spidroin gene catalogue.</title>
        <authorList>
            <person name="Kono N."/>
            <person name="Nakamura H."/>
            <person name="Ohtoshi R."/>
            <person name="Moran D.A.P."/>
            <person name="Shinohara A."/>
            <person name="Yoshida Y."/>
            <person name="Fujiwara M."/>
            <person name="Mori M."/>
            <person name="Tomita M."/>
            <person name="Arakawa K."/>
        </authorList>
    </citation>
    <scope>NUCLEOTIDE SEQUENCE [LARGE SCALE GENOMIC DNA]</scope>
</reference>
<dbReference type="Pfam" id="PF21787">
    <property type="entry name" value="TNP-like_RNaseH_N"/>
    <property type="match status" value="1"/>
</dbReference>
<proteinExistence type="predicted"/>
<dbReference type="InterPro" id="IPR048366">
    <property type="entry name" value="TNP-like_GBD"/>
</dbReference>
<feature type="domain" description="Transposable element P transposase-like GTP-binding insertion" evidence="2">
    <location>
        <begin position="75"/>
        <end position="196"/>
    </location>
</feature>
<accession>A0A4Y2VT67</accession>
<dbReference type="OrthoDB" id="7698710at2759"/>
<gene>
    <name evidence="4" type="primary">T_18</name>
    <name evidence="4" type="ORF">AVEN_189987_1</name>
</gene>
<comment type="caution">
    <text evidence="4">The sequence shown here is derived from an EMBL/GenBank/DDBJ whole genome shotgun (WGS) entry which is preliminary data.</text>
</comment>
<evidence type="ECO:0000259" key="2">
    <source>
        <dbReference type="Pfam" id="PF21788"/>
    </source>
</evidence>
<evidence type="ECO:0000259" key="3">
    <source>
        <dbReference type="Pfam" id="PF21789"/>
    </source>
</evidence>
<dbReference type="Pfam" id="PF21789">
    <property type="entry name" value="TNP-like_RNaseH_C"/>
    <property type="match status" value="1"/>
</dbReference>
<dbReference type="InterPro" id="IPR048367">
    <property type="entry name" value="TNP-like_RNaseH_C"/>
</dbReference>
<dbReference type="EMBL" id="BGPR01050430">
    <property type="protein sequence ID" value="GBO27424.1"/>
    <property type="molecule type" value="Genomic_DNA"/>
</dbReference>
<dbReference type="Pfam" id="PF21788">
    <property type="entry name" value="TNP-like_GBD"/>
    <property type="match status" value="1"/>
</dbReference>
<evidence type="ECO:0000259" key="1">
    <source>
        <dbReference type="Pfam" id="PF21787"/>
    </source>
</evidence>